<accession>A0ACA9PWK8</accession>
<keyword evidence="2" id="KW-1185">Reference proteome</keyword>
<sequence length="71" mass="8038">FDLTTGKNIEKALGNLSGTSTSYLKSNRNQKNQSSIKTIPRISNWFEWSWPIEELVQSEPTVGEHLEVSSK</sequence>
<evidence type="ECO:0000313" key="2">
    <source>
        <dbReference type="Proteomes" id="UP000789920"/>
    </source>
</evidence>
<feature type="non-terminal residue" evidence="1">
    <location>
        <position position="1"/>
    </location>
</feature>
<name>A0ACA9PWK8_9GLOM</name>
<organism evidence="1 2">
    <name type="scientific">Racocetra persica</name>
    <dbReference type="NCBI Taxonomy" id="160502"/>
    <lineage>
        <taxon>Eukaryota</taxon>
        <taxon>Fungi</taxon>
        <taxon>Fungi incertae sedis</taxon>
        <taxon>Mucoromycota</taxon>
        <taxon>Glomeromycotina</taxon>
        <taxon>Glomeromycetes</taxon>
        <taxon>Diversisporales</taxon>
        <taxon>Gigasporaceae</taxon>
        <taxon>Racocetra</taxon>
    </lineage>
</organism>
<dbReference type="EMBL" id="CAJVQC010024869">
    <property type="protein sequence ID" value="CAG8728084.1"/>
    <property type="molecule type" value="Genomic_DNA"/>
</dbReference>
<reference evidence="1" key="1">
    <citation type="submission" date="2021-06" db="EMBL/GenBank/DDBJ databases">
        <authorList>
            <person name="Kallberg Y."/>
            <person name="Tangrot J."/>
            <person name="Rosling A."/>
        </authorList>
    </citation>
    <scope>NUCLEOTIDE SEQUENCE</scope>
    <source>
        <strain evidence="1">MA461A</strain>
    </source>
</reference>
<proteinExistence type="predicted"/>
<protein>
    <submittedName>
        <fullName evidence="1">28636_t:CDS:1</fullName>
    </submittedName>
</protein>
<evidence type="ECO:0000313" key="1">
    <source>
        <dbReference type="EMBL" id="CAG8728084.1"/>
    </source>
</evidence>
<gene>
    <name evidence="1" type="ORF">RPERSI_LOCUS11888</name>
</gene>
<dbReference type="Proteomes" id="UP000789920">
    <property type="component" value="Unassembled WGS sequence"/>
</dbReference>
<comment type="caution">
    <text evidence="1">The sequence shown here is derived from an EMBL/GenBank/DDBJ whole genome shotgun (WGS) entry which is preliminary data.</text>
</comment>